<dbReference type="NCBIfam" id="TIGR03057">
    <property type="entry name" value="xxxLxxG_by_4"/>
    <property type="match status" value="5"/>
</dbReference>
<evidence type="ECO:0000313" key="7">
    <source>
        <dbReference type="EMBL" id="QPK78791.1"/>
    </source>
</evidence>
<accession>A0A7T0KEE8</accession>
<protein>
    <submittedName>
        <fullName evidence="7">YhgE/Pip domain-containing protein</fullName>
    </submittedName>
</protein>
<comment type="subcellular location">
    <subcellularLocation>
        <location evidence="1">Membrane</location>
        <topology evidence="1">Multi-pass membrane protein</topology>
    </subcellularLocation>
</comment>
<feature type="transmembrane region" description="Helical" evidence="5">
    <location>
        <begin position="554"/>
        <end position="572"/>
    </location>
</feature>
<dbReference type="GO" id="GO:0140359">
    <property type="term" value="F:ABC-type transporter activity"/>
    <property type="evidence" value="ECO:0007669"/>
    <property type="project" value="InterPro"/>
</dbReference>
<dbReference type="EMBL" id="CP064954">
    <property type="protein sequence ID" value="QPK78791.1"/>
    <property type="molecule type" value="Genomic_DNA"/>
</dbReference>
<dbReference type="Gene3D" id="3.40.1710.10">
    <property type="entry name" value="abc type-2 transporter like domain"/>
    <property type="match status" value="1"/>
</dbReference>
<evidence type="ECO:0000256" key="2">
    <source>
        <dbReference type="ARBA" id="ARBA00022692"/>
    </source>
</evidence>
<evidence type="ECO:0000256" key="1">
    <source>
        <dbReference type="ARBA" id="ARBA00004141"/>
    </source>
</evidence>
<evidence type="ECO:0000256" key="4">
    <source>
        <dbReference type="ARBA" id="ARBA00023136"/>
    </source>
</evidence>
<reference evidence="7 8" key="1">
    <citation type="submission" date="2020-11" db="EMBL/GenBank/DDBJ databases">
        <title>Corynebacterium sp. ZJ-599.</title>
        <authorList>
            <person name="Zhou J."/>
        </authorList>
    </citation>
    <scope>NUCLEOTIDE SEQUENCE [LARGE SCALE GENOMIC DNA]</scope>
    <source>
        <strain evidence="7 8">ZJ-599</strain>
    </source>
</reference>
<feature type="transmembrane region" description="Helical" evidence="5">
    <location>
        <begin position="579"/>
        <end position="598"/>
    </location>
</feature>
<dbReference type="PANTHER" id="PTHR43077">
    <property type="entry name" value="TRANSPORT PERMEASE YVFS-RELATED"/>
    <property type="match status" value="1"/>
</dbReference>
<gene>
    <name evidence="7" type="ORF">G7Y31_09650</name>
</gene>
<dbReference type="InterPro" id="IPR017500">
    <property type="entry name" value="Phage_infect_YhgE_N"/>
</dbReference>
<evidence type="ECO:0000256" key="3">
    <source>
        <dbReference type="ARBA" id="ARBA00022989"/>
    </source>
</evidence>
<dbReference type="KEGG" id="cliz:G7Y31_09650"/>
<dbReference type="InterPro" id="IPR051328">
    <property type="entry name" value="T7SS_ABC-Transporter"/>
</dbReference>
<keyword evidence="2 5" id="KW-0812">Transmembrane</keyword>
<feature type="transmembrane region" description="Helical" evidence="5">
    <location>
        <begin position="36"/>
        <end position="60"/>
    </location>
</feature>
<keyword evidence="3 5" id="KW-1133">Transmembrane helix</keyword>
<evidence type="ECO:0000313" key="8">
    <source>
        <dbReference type="Proteomes" id="UP000594681"/>
    </source>
</evidence>
<dbReference type="Pfam" id="PF12698">
    <property type="entry name" value="ABC2_membrane_3"/>
    <property type="match status" value="1"/>
</dbReference>
<sequence length="700" mass="72151">MTAPQATGREPEQATGQATSQLGWHRVLDWRPGSPWARAAIVLLLVAPIAIAGTMMWAMWDPSKYLRNIELAVVNHDAGVKKRGEYTNYGDQVVEGLLKTDYLNFAEVSEQEAADGLTRGKYMLVVTIPEVFSQQATSLTSDNPVRPEINFAANDYYGTNASFITASLVPQVQTKVENAITKKYADQILAGMGRMSDGLTAAADGAGRLDEGVAKLQEGGGRAVEGIGKLDDGATQLADGATTLAAGTSRLGGGIGELSAGAGKLRDGAHELANGTDRLAAGTGQLADGAGQINAGVAELTGKLIPLLEQAQAIAPQLAQAENTLRAAGLHAQANQVADLRAKLDPASGTNMVSQLGRLRDGTAQLHYNLSDPSAPYLSGVLALQNGAHRLAEGTDTLGAGIGRLADGATQLDAGAHKLADGAGALSRGTGQLRAGGAELAGGIGKLKEGSGELSTKLAEGANKAPHIPHPDKSAEQMAVPINFTSTNLHPVQTVVSETDPTAKQITGGVSMLAVMVFGFLLMLLVALLLPYYFGRIPPRSALSVASAWLTKTAVNAALLLALAGISAAAGWSPHKWGLVIVALLATAAAATAVYQLFHVMFGRLAGGAFALGFYALGVMVFGGVWPILAVPAFLRAFHFVHPMTYAKDAFVVATDGLAGGFGAAAFWGPVGALVAFTIIALGISVAALRVRGRAAASVQ</sequence>
<dbReference type="AlphaFoldDB" id="A0A7T0KEE8"/>
<dbReference type="GO" id="GO:0016020">
    <property type="term" value="C:membrane"/>
    <property type="evidence" value="ECO:0007669"/>
    <property type="project" value="UniProtKB-SubCell"/>
</dbReference>
<feature type="transmembrane region" description="Helical" evidence="5">
    <location>
        <begin position="674"/>
        <end position="691"/>
    </location>
</feature>
<evidence type="ECO:0000256" key="5">
    <source>
        <dbReference type="SAM" id="Phobius"/>
    </source>
</evidence>
<feature type="domain" description="ABC-2 type transporter transmembrane" evidence="6">
    <location>
        <begin position="41"/>
        <end position="190"/>
    </location>
</feature>
<organism evidence="7 8">
    <name type="scientific">Corynebacterium lizhenjunii</name>
    <dbReference type="NCBI Taxonomy" id="2709394"/>
    <lineage>
        <taxon>Bacteria</taxon>
        <taxon>Bacillati</taxon>
        <taxon>Actinomycetota</taxon>
        <taxon>Actinomycetes</taxon>
        <taxon>Mycobacteriales</taxon>
        <taxon>Corynebacteriaceae</taxon>
        <taxon>Corynebacterium</taxon>
    </lineage>
</organism>
<dbReference type="Proteomes" id="UP000594681">
    <property type="component" value="Chromosome"/>
</dbReference>
<name>A0A7T0KEE8_9CORY</name>
<feature type="transmembrane region" description="Helical" evidence="5">
    <location>
        <begin position="610"/>
        <end position="638"/>
    </location>
</feature>
<dbReference type="InterPro" id="IPR023908">
    <property type="entry name" value="xxxLxxG_rpt"/>
</dbReference>
<dbReference type="RefSeq" id="WP_165010103.1">
    <property type="nucleotide sequence ID" value="NZ_CP064954.1"/>
</dbReference>
<feature type="transmembrane region" description="Helical" evidence="5">
    <location>
        <begin position="513"/>
        <end position="534"/>
    </location>
</feature>
<dbReference type="NCBIfam" id="TIGR03061">
    <property type="entry name" value="pip_yhgE_Nterm"/>
    <property type="match status" value="1"/>
</dbReference>
<evidence type="ECO:0000259" key="6">
    <source>
        <dbReference type="Pfam" id="PF12698"/>
    </source>
</evidence>
<keyword evidence="8" id="KW-1185">Reference proteome</keyword>
<dbReference type="InterPro" id="IPR013525">
    <property type="entry name" value="ABC2_TM"/>
</dbReference>
<keyword evidence="4 5" id="KW-0472">Membrane</keyword>
<proteinExistence type="predicted"/>
<dbReference type="PANTHER" id="PTHR43077:SF10">
    <property type="entry name" value="TRANSPORT PERMEASE PROTEIN"/>
    <property type="match status" value="1"/>
</dbReference>